<evidence type="ECO:0000313" key="3">
    <source>
        <dbReference type="EMBL" id="WGH93416.1"/>
    </source>
</evidence>
<dbReference type="InterPro" id="IPR011251">
    <property type="entry name" value="Luciferase-like_dom"/>
</dbReference>
<dbReference type="PANTHER" id="PTHR30137">
    <property type="entry name" value="LUCIFERASE-LIKE MONOOXYGENASE"/>
    <property type="match status" value="1"/>
</dbReference>
<evidence type="ECO:0000313" key="4">
    <source>
        <dbReference type="Proteomes" id="UP001224674"/>
    </source>
</evidence>
<feature type="domain" description="Luciferase-like" evidence="2">
    <location>
        <begin position="12"/>
        <end position="111"/>
    </location>
</feature>
<dbReference type="AlphaFoldDB" id="A0AAJ6ANR3"/>
<proteinExistence type="predicted"/>
<dbReference type="GO" id="GO:0005829">
    <property type="term" value="C:cytosol"/>
    <property type="evidence" value="ECO:0007669"/>
    <property type="project" value="TreeGrafter"/>
</dbReference>
<dbReference type="Pfam" id="PF00296">
    <property type="entry name" value="Bac_luciferase"/>
    <property type="match status" value="2"/>
</dbReference>
<dbReference type="Proteomes" id="UP001224674">
    <property type="component" value="Chromosome"/>
</dbReference>
<organism evidence="3 4">
    <name type="scientific">Auritidibacter ignavus</name>
    <dbReference type="NCBI Taxonomy" id="678932"/>
    <lineage>
        <taxon>Bacteria</taxon>
        <taxon>Bacillati</taxon>
        <taxon>Actinomycetota</taxon>
        <taxon>Actinomycetes</taxon>
        <taxon>Micrococcales</taxon>
        <taxon>Micrococcaceae</taxon>
        <taxon>Auritidibacter</taxon>
    </lineage>
</organism>
<keyword evidence="4" id="KW-1185">Reference proteome</keyword>
<reference evidence="3 4" key="1">
    <citation type="submission" date="2023-03" db="EMBL/GenBank/DDBJ databases">
        <title>Complete genome sequences of several Auritidibacter ignavus strains isolated from ear infections.</title>
        <authorList>
            <person name="Baehr T."/>
            <person name="Baumhoegger A.M."/>
        </authorList>
    </citation>
    <scope>NUCLEOTIDE SEQUENCE [LARGE SCALE GENOMIC DNA]</scope>
    <source>
        <strain evidence="3 4">BABAE-6</strain>
    </source>
</reference>
<dbReference type="GO" id="GO:0016705">
    <property type="term" value="F:oxidoreductase activity, acting on paired donors, with incorporation or reduction of molecular oxygen"/>
    <property type="evidence" value="ECO:0007669"/>
    <property type="project" value="InterPro"/>
</dbReference>
<dbReference type="RefSeq" id="WP_136088650.1">
    <property type="nucleotide sequence ID" value="NZ_CP122566.1"/>
</dbReference>
<dbReference type="PANTHER" id="PTHR30137:SF6">
    <property type="entry name" value="LUCIFERASE-LIKE MONOOXYGENASE"/>
    <property type="match status" value="1"/>
</dbReference>
<feature type="compositionally biased region" description="Basic and acidic residues" evidence="1">
    <location>
        <begin position="120"/>
        <end position="137"/>
    </location>
</feature>
<dbReference type="SUPFAM" id="SSF51679">
    <property type="entry name" value="Bacterial luciferase-like"/>
    <property type="match status" value="1"/>
</dbReference>
<feature type="region of interest" description="Disordered" evidence="1">
    <location>
        <begin position="110"/>
        <end position="141"/>
    </location>
</feature>
<feature type="domain" description="Luciferase-like" evidence="2">
    <location>
        <begin position="181"/>
        <end position="350"/>
    </location>
</feature>
<dbReference type="Gene3D" id="3.20.20.30">
    <property type="entry name" value="Luciferase-like domain"/>
    <property type="match status" value="1"/>
</dbReference>
<name>A0AAJ6ANR3_9MICC</name>
<evidence type="ECO:0000259" key="2">
    <source>
        <dbReference type="Pfam" id="PF00296"/>
    </source>
</evidence>
<evidence type="ECO:0000256" key="1">
    <source>
        <dbReference type="SAM" id="MobiDB-lite"/>
    </source>
</evidence>
<dbReference type="CDD" id="cd00347">
    <property type="entry name" value="Flavin_utilizing_monoxygenases"/>
    <property type="match status" value="1"/>
</dbReference>
<protein>
    <submittedName>
        <fullName evidence="3">LLM class flavin-dependent oxidoreductase</fullName>
    </submittedName>
</protein>
<dbReference type="EMBL" id="CP122566">
    <property type="protein sequence ID" value="WGH93416.1"/>
    <property type="molecule type" value="Genomic_DNA"/>
</dbReference>
<dbReference type="InterPro" id="IPR050766">
    <property type="entry name" value="Bact_Lucif_Oxidored"/>
</dbReference>
<gene>
    <name evidence="3" type="ORF">QDX21_00925</name>
</gene>
<accession>A0AAJ6ANR3</accession>
<dbReference type="InterPro" id="IPR036661">
    <property type="entry name" value="Luciferase-like_sf"/>
</dbReference>
<sequence>MTVRLSAFDLVPLSEGYTPAEGIDHARAFARGIEEAGYHRLWYGEHHLNPGMLGYSPALTIALLASETGTLRFGSGTVLTGHRTPFSVAEEFSLLEAAFPGRIDLGLGRAGLKGPKKKRTEAEAAKQEKKDEAKQQSEDYETDNGVFIPASPDLSHLFGSPRATAQQALLHQPGAEPRFYDEYLDQLLDLFHDRAVVHGEPISNATADVGSPEIWILGTNAGDSSQLAAEKGLRFGANYHVAPTHTLEALADYRERFQPSEDLDAPYTIVSAEVLVADTTSEADTLAAGYDQWVYSIRSGQGAITYPSPDTAAQNQLTAEQQPLVRDRTTTRYVGDPHQVVEKLKALQAATQADELLISTITHDPEARLRSFQLLAEAWQ</sequence>